<gene>
    <name evidence="4" type="ORF">ALC53_10836</name>
</gene>
<evidence type="ECO:0000313" key="4">
    <source>
        <dbReference type="EMBL" id="KYM78782.1"/>
    </source>
</evidence>
<evidence type="ECO:0000259" key="3">
    <source>
        <dbReference type="PROSITE" id="PS50222"/>
    </source>
</evidence>
<dbReference type="SUPFAM" id="SSF47473">
    <property type="entry name" value="EF-hand"/>
    <property type="match status" value="1"/>
</dbReference>
<dbReference type="Pfam" id="PF13499">
    <property type="entry name" value="EF-hand_7"/>
    <property type="match status" value="1"/>
</dbReference>
<feature type="coiled-coil region" evidence="2">
    <location>
        <begin position="234"/>
        <end position="261"/>
    </location>
</feature>
<dbReference type="PROSITE" id="PS50222">
    <property type="entry name" value="EF_HAND_2"/>
    <property type="match status" value="1"/>
</dbReference>
<organism evidence="4 5">
    <name type="scientific">Atta colombica</name>
    <dbReference type="NCBI Taxonomy" id="520822"/>
    <lineage>
        <taxon>Eukaryota</taxon>
        <taxon>Metazoa</taxon>
        <taxon>Ecdysozoa</taxon>
        <taxon>Arthropoda</taxon>
        <taxon>Hexapoda</taxon>
        <taxon>Insecta</taxon>
        <taxon>Pterygota</taxon>
        <taxon>Neoptera</taxon>
        <taxon>Endopterygota</taxon>
        <taxon>Hymenoptera</taxon>
        <taxon>Apocrita</taxon>
        <taxon>Aculeata</taxon>
        <taxon>Formicoidea</taxon>
        <taxon>Formicidae</taxon>
        <taxon>Myrmicinae</taxon>
        <taxon>Atta</taxon>
    </lineage>
</organism>
<accession>A0A195B3C3</accession>
<evidence type="ECO:0000313" key="5">
    <source>
        <dbReference type="Proteomes" id="UP000078540"/>
    </source>
</evidence>
<protein>
    <submittedName>
        <fullName evidence="4">EF-hand calcium-binding domain-containing protein 1</fullName>
    </submittedName>
</protein>
<feature type="domain" description="EF-hand" evidence="3">
    <location>
        <begin position="359"/>
        <end position="394"/>
    </location>
</feature>
<proteinExistence type="predicted"/>
<sequence>MGVKCDKSFIIILDLARAIYDASVIGNYSLSVANVELGEATRKSGKVERKRGRNDVTNAVTPLTEEQIVSTIHHVLLVLIKKDFDKNNPLQICNSASAAATLETSVVQMKQEPNVEDMRRFQDVRSVTTDEESSFSDISLKDIKKERENSFNTLQNDKKISRSNPAIYVSSNISRSDTFVREEHPKETNNEDVFKDLTDAERIGETDSSSDFCQVSLNEIRKSDISSDLFHVSLKEIRKSVMNIMTKLNHLEARIKQIGEEPFKIRIQPQPRLRGIGGSWAIIDITCHVNIGYRRLPNLSAEKEARAKGIAERNRRSNFIGRSSIYDFMHTNKIKKEQVFPSMRGCLIKLETDEDPDDAVKDLLDLLLKKLDVNRDGVISEEEFCRAVKERNLLLLECMGPVFPSRVARRTFLSTFTDRLGRF</sequence>
<evidence type="ECO:0000256" key="1">
    <source>
        <dbReference type="ARBA" id="ARBA00022837"/>
    </source>
</evidence>
<dbReference type="GO" id="GO:0005509">
    <property type="term" value="F:calcium ion binding"/>
    <property type="evidence" value="ECO:0007669"/>
    <property type="project" value="InterPro"/>
</dbReference>
<keyword evidence="2" id="KW-0175">Coiled coil</keyword>
<keyword evidence="5" id="KW-1185">Reference proteome</keyword>
<dbReference type="PROSITE" id="PS00018">
    <property type="entry name" value="EF_HAND_1"/>
    <property type="match status" value="1"/>
</dbReference>
<dbReference type="InterPro" id="IPR018247">
    <property type="entry name" value="EF_Hand_1_Ca_BS"/>
</dbReference>
<dbReference type="Gene3D" id="1.10.238.10">
    <property type="entry name" value="EF-hand"/>
    <property type="match status" value="1"/>
</dbReference>
<dbReference type="Proteomes" id="UP000078540">
    <property type="component" value="Unassembled WGS sequence"/>
</dbReference>
<dbReference type="EMBL" id="KQ976641">
    <property type="protein sequence ID" value="KYM78782.1"/>
    <property type="molecule type" value="Genomic_DNA"/>
</dbReference>
<dbReference type="InterPro" id="IPR011992">
    <property type="entry name" value="EF-hand-dom_pair"/>
</dbReference>
<keyword evidence="1" id="KW-0106">Calcium</keyword>
<dbReference type="STRING" id="520822.A0A195B3C3"/>
<dbReference type="InterPro" id="IPR002048">
    <property type="entry name" value="EF_hand_dom"/>
</dbReference>
<dbReference type="SMART" id="SM00054">
    <property type="entry name" value="EFh"/>
    <property type="match status" value="1"/>
</dbReference>
<reference evidence="4 5" key="1">
    <citation type="submission" date="2015-09" db="EMBL/GenBank/DDBJ databases">
        <title>Atta colombica WGS genome.</title>
        <authorList>
            <person name="Nygaard S."/>
            <person name="Hu H."/>
            <person name="Boomsma J."/>
            <person name="Zhang G."/>
        </authorList>
    </citation>
    <scope>NUCLEOTIDE SEQUENCE [LARGE SCALE GENOMIC DNA]</scope>
    <source>
        <strain evidence="4">Treedump-2</strain>
        <tissue evidence="4">Whole body</tissue>
    </source>
</reference>
<evidence type="ECO:0000256" key="2">
    <source>
        <dbReference type="SAM" id="Coils"/>
    </source>
</evidence>
<dbReference type="AlphaFoldDB" id="A0A195B3C3"/>
<name>A0A195B3C3_9HYME</name>